<reference evidence="1" key="1">
    <citation type="submission" date="2022-06" db="EMBL/GenBank/DDBJ databases">
        <title>Genomic Encyclopedia of Type Strains, Phase III (KMG-III): the genomes of soil and plant-associated and newly described type strains.</title>
        <authorList>
            <person name="Whitman W."/>
        </authorList>
    </citation>
    <scope>NUCLEOTIDE SEQUENCE</scope>
    <source>
        <strain evidence="1">CPCC 202695</strain>
    </source>
</reference>
<name>A0ABT1KL09_9MICO</name>
<organism evidence="1 2">
    <name type="scientific">Agromyces flavus</name>
    <dbReference type="NCBI Taxonomy" id="589382"/>
    <lineage>
        <taxon>Bacteria</taxon>
        <taxon>Bacillati</taxon>
        <taxon>Actinomycetota</taxon>
        <taxon>Actinomycetes</taxon>
        <taxon>Micrococcales</taxon>
        <taxon>Microbacteriaceae</taxon>
        <taxon>Agromyces</taxon>
    </lineage>
</organism>
<gene>
    <name evidence="1" type="ORF">BCL57_001732</name>
</gene>
<proteinExistence type="predicted"/>
<dbReference type="EMBL" id="SODL02000003">
    <property type="protein sequence ID" value="MCP2367573.1"/>
    <property type="molecule type" value="Genomic_DNA"/>
</dbReference>
<sequence length="165" mass="17373">MEPARVNRSETEALVDASALWILGDTPVDPVLEAAVDLIVAGADSAALRELAGMSDAEDPWDIRAALGRAFDELGLEMPDAAAPETTRLALRELGALLLHDRISVRELLDRARALVGDRADSVGARELIDIGAALDAGRSTPHEAQLAAIDWATGYITASPSPEA</sequence>
<comment type="caution">
    <text evidence="1">The sequence shown here is derived from an EMBL/GenBank/DDBJ whole genome shotgun (WGS) entry which is preliminary data.</text>
</comment>
<dbReference type="RefSeq" id="WP_092670016.1">
    <property type="nucleotide sequence ID" value="NZ_BMDN01000003.1"/>
</dbReference>
<evidence type="ECO:0000313" key="2">
    <source>
        <dbReference type="Proteomes" id="UP000893823"/>
    </source>
</evidence>
<protein>
    <submittedName>
        <fullName evidence="1">Uncharacterized protein</fullName>
    </submittedName>
</protein>
<keyword evidence="2" id="KW-1185">Reference proteome</keyword>
<accession>A0ABT1KL09</accession>
<dbReference type="Proteomes" id="UP000893823">
    <property type="component" value="Unassembled WGS sequence"/>
</dbReference>
<evidence type="ECO:0000313" key="1">
    <source>
        <dbReference type="EMBL" id="MCP2367573.1"/>
    </source>
</evidence>